<gene>
    <name evidence="2" type="ORF">CSW37_03665</name>
</gene>
<evidence type="ECO:0000313" key="3">
    <source>
        <dbReference type="Proteomes" id="UP000288051"/>
    </source>
</evidence>
<proteinExistence type="predicted"/>
<name>A0A430SGI0_THESC</name>
<dbReference type="RefSeq" id="WP_126208840.1">
    <property type="nucleotide sequence ID" value="NZ_PELZ01000085.1"/>
</dbReference>
<dbReference type="InterPro" id="IPR046252">
    <property type="entry name" value="DUF6285"/>
</dbReference>
<protein>
    <recommendedName>
        <fullName evidence="1">DUF6285 domain-containing protein</fullName>
    </recommendedName>
</protein>
<dbReference type="Pfam" id="PF19802">
    <property type="entry name" value="DUF6285"/>
    <property type="match status" value="1"/>
</dbReference>
<feature type="domain" description="DUF6285" evidence="1">
    <location>
        <begin position="27"/>
        <end position="111"/>
    </location>
</feature>
<accession>A0A430SGI0</accession>
<dbReference type="Proteomes" id="UP000288051">
    <property type="component" value="Unassembled WGS sequence"/>
</dbReference>
<dbReference type="AlphaFoldDB" id="A0A430SGI0"/>
<organism evidence="2 3">
    <name type="scientific">Thermus scotoductus</name>
    <dbReference type="NCBI Taxonomy" id="37636"/>
    <lineage>
        <taxon>Bacteria</taxon>
        <taxon>Thermotogati</taxon>
        <taxon>Deinococcota</taxon>
        <taxon>Deinococci</taxon>
        <taxon>Thermales</taxon>
        <taxon>Thermaceae</taxon>
        <taxon>Thermus</taxon>
    </lineage>
</organism>
<comment type="caution">
    <text evidence="2">The sequence shown here is derived from an EMBL/GenBank/DDBJ whole genome shotgun (WGS) entry which is preliminary data.</text>
</comment>
<dbReference type="EMBL" id="PELZ01000085">
    <property type="protein sequence ID" value="RTH38777.1"/>
    <property type="molecule type" value="Genomic_DNA"/>
</dbReference>
<evidence type="ECO:0000313" key="2">
    <source>
        <dbReference type="EMBL" id="RTH38777.1"/>
    </source>
</evidence>
<evidence type="ECO:0000259" key="1">
    <source>
        <dbReference type="Pfam" id="PF19802"/>
    </source>
</evidence>
<reference evidence="2 3" key="1">
    <citation type="journal article" date="2019" name="Extremophiles">
        <title>Biogeography of thermophiles and predominance of Thermus scotoductus in domestic water heaters.</title>
        <authorList>
            <person name="Wilpiszeski R.L."/>
            <person name="Zhang Z."/>
            <person name="House C.H."/>
        </authorList>
    </citation>
    <scope>NUCLEOTIDE SEQUENCE [LARGE SCALE GENOMIC DNA]</scope>
    <source>
        <strain evidence="2 3">24_S24</strain>
    </source>
</reference>
<sequence>MDRPTLDEILEAVGEFLEREVLPGIQDPRLRFQTLVALNALAIARREVALGPALREEDQRELRDLLGMAGDREDLLRALARRIRDGEAPSGTQAFLKAHVRRKLLLASPRYLERYP</sequence>